<keyword evidence="17" id="KW-1185">Reference proteome</keyword>
<dbReference type="Gene3D" id="1.10.287.610">
    <property type="entry name" value="Helix hairpin bin"/>
    <property type="match status" value="1"/>
</dbReference>
<evidence type="ECO:0000313" key="16">
    <source>
        <dbReference type="EMBL" id="AWA31182.1"/>
    </source>
</evidence>
<dbReference type="Pfam" id="PF01653">
    <property type="entry name" value="DNA_ligase_aden"/>
    <property type="match status" value="1"/>
</dbReference>
<dbReference type="PANTHER" id="PTHR23389">
    <property type="entry name" value="CHROMOSOME TRANSMISSION FIDELITY FACTOR 18"/>
    <property type="match status" value="1"/>
</dbReference>
<dbReference type="SUPFAM" id="SSF50249">
    <property type="entry name" value="Nucleic acid-binding proteins"/>
    <property type="match status" value="1"/>
</dbReference>
<dbReference type="SMART" id="SM00532">
    <property type="entry name" value="LIGANc"/>
    <property type="match status" value="1"/>
</dbReference>
<dbReference type="InterPro" id="IPR010994">
    <property type="entry name" value="RuvA_2-like"/>
</dbReference>
<evidence type="ECO:0000259" key="15">
    <source>
        <dbReference type="PROSITE" id="PS50172"/>
    </source>
</evidence>
<evidence type="ECO:0000256" key="3">
    <source>
        <dbReference type="ARBA" id="ARBA00013308"/>
    </source>
</evidence>
<dbReference type="PROSITE" id="PS50172">
    <property type="entry name" value="BRCT"/>
    <property type="match status" value="1"/>
</dbReference>
<dbReference type="Pfam" id="PF14520">
    <property type="entry name" value="HHH_5"/>
    <property type="match status" value="1"/>
</dbReference>
<dbReference type="Gene3D" id="2.40.50.140">
    <property type="entry name" value="Nucleic acid-binding proteins"/>
    <property type="match status" value="1"/>
</dbReference>
<feature type="domain" description="BRCT" evidence="15">
    <location>
        <begin position="587"/>
        <end position="665"/>
    </location>
</feature>
<keyword evidence="14" id="KW-0464">Manganese</keyword>
<dbReference type="Pfam" id="PF03120">
    <property type="entry name" value="OB_DNA_ligase"/>
    <property type="match status" value="1"/>
</dbReference>
<dbReference type="GO" id="GO:0046872">
    <property type="term" value="F:metal ion binding"/>
    <property type="evidence" value="ECO:0007669"/>
    <property type="project" value="UniProtKB-KW"/>
</dbReference>
<evidence type="ECO:0000256" key="5">
    <source>
        <dbReference type="ARBA" id="ARBA00022705"/>
    </source>
</evidence>
<dbReference type="SUPFAM" id="SSF52113">
    <property type="entry name" value="BRCT domain"/>
    <property type="match status" value="1"/>
</dbReference>
<dbReference type="SMART" id="SM00292">
    <property type="entry name" value="BRCT"/>
    <property type="match status" value="1"/>
</dbReference>
<dbReference type="EMBL" id="CP028811">
    <property type="protein sequence ID" value="AWA31182.1"/>
    <property type="molecule type" value="Genomic_DNA"/>
</dbReference>
<dbReference type="Pfam" id="PF03119">
    <property type="entry name" value="DNA_ligase_ZBD"/>
    <property type="match status" value="1"/>
</dbReference>
<dbReference type="SUPFAM" id="SSF47781">
    <property type="entry name" value="RuvA domain 2-like"/>
    <property type="match status" value="1"/>
</dbReference>
<dbReference type="GO" id="GO:0006260">
    <property type="term" value="P:DNA replication"/>
    <property type="evidence" value="ECO:0007669"/>
    <property type="project" value="UniProtKB-KW"/>
</dbReference>
<name>A0A2S0RKD0_9FLAO</name>
<dbReference type="GO" id="GO:0006281">
    <property type="term" value="P:DNA repair"/>
    <property type="evidence" value="ECO:0007669"/>
    <property type="project" value="UniProtKB-KW"/>
</dbReference>
<dbReference type="SMART" id="SM00278">
    <property type="entry name" value="HhH1"/>
    <property type="match status" value="4"/>
</dbReference>
<dbReference type="InterPro" id="IPR001679">
    <property type="entry name" value="DNA_ligase"/>
</dbReference>
<comment type="similarity">
    <text evidence="13 14">Belongs to the NAD-dependent DNA ligase family. LigA subfamily.</text>
</comment>
<dbReference type="Proteomes" id="UP000244193">
    <property type="component" value="Chromosome"/>
</dbReference>
<evidence type="ECO:0000256" key="2">
    <source>
        <dbReference type="ARBA" id="ARBA00012722"/>
    </source>
</evidence>
<dbReference type="Gene3D" id="6.20.10.30">
    <property type="match status" value="1"/>
</dbReference>
<dbReference type="FunFam" id="1.10.150.20:FF:000007">
    <property type="entry name" value="DNA ligase"/>
    <property type="match status" value="1"/>
</dbReference>
<dbReference type="NCBIfam" id="TIGR00575">
    <property type="entry name" value="dnlj"/>
    <property type="match status" value="1"/>
</dbReference>
<evidence type="ECO:0000256" key="1">
    <source>
        <dbReference type="ARBA" id="ARBA00004067"/>
    </source>
</evidence>
<accession>A0A2S0RKD0</accession>
<gene>
    <name evidence="14" type="primary">ligA</name>
    <name evidence="16" type="ORF">HYN48_14360</name>
</gene>
<dbReference type="InterPro" id="IPR004149">
    <property type="entry name" value="Znf_DNAligase_C4"/>
</dbReference>
<dbReference type="GO" id="GO:0003677">
    <property type="term" value="F:DNA binding"/>
    <property type="evidence" value="ECO:0007669"/>
    <property type="project" value="InterPro"/>
</dbReference>
<sequence>MELSNRIQALRDEINRHNYNYYVLDQSEISDFDFDMLLNELQQLEQAHPEFFDANSPTQRVGGMVTRNFNTVVHEQRMYSLDNSYSKEDLIDWEKRLIKVLGNVNPEFTCELKYDGASINLTYEDGKLSKAVTRGDGFQGDDVTVNIRTIRSIPLQLKGDYPSRFDIRGEIILPLSGFEKMNRELVEIGEAPYSNPRNTASGSLKLQDSAEVARRPLDCLLYAVVGNKLPFNTHFEGLQHARDWGFKVPKEAQLAKSMQEVFGFIDYWDVHRHELPYETDGVVIKVNSLHYQEELGYTAKAPRWAIAYKYKSEQVSTRLHTISYQVGRTGAITPVANLEPVQLAGTIVKRASLHNADQIEKLDIRVGDEVYVEKGGEIIPKIIAVDLSKRPPHSEKTAYITHCPECHTELIRNPGEAQHYCPNFYGCPPQIIGRIEHFISRKAMDIEGLGGETVALLYKAGLVHNYADLYELSVEDVLPLERMAQKSAENLINGINKSKEIPFERVLFALGIRYVGETVAKKLAKHYKNSDALARAGLADLILVDEIGERIARSVLEFFGNDENKTIVQRLKDFGVQLETVERINPDATDKLQGKTFVVSGVFENYSRDELKKAIEDNGGKVGSSISAKTDFVVAGDNMGPAKLEKATKLNVPVISEADFTQLLQ</sequence>
<dbReference type="InterPro" id="IPR003583">
    <property type="entry name" value="Hlx-hairpin-Hlx_DNA-bd_motif"/>
</dbReference>
<dbReference type="FunFam" id="1.10.150.20:FF:000006">
    <property type="entry name" value="DNA ligase"/>
    <property type="match status" value="1"/>
</dbReference>
<dbReference type="InterPro" id="IPR036420">
    <property type="entry name" value="BRCT_dom_sf"/>
</dbReference>
<dbReference type="PROSITE" id="PS01056">
    <property type="entry name" value="DNA_LIGASE_N2"/>
    <property type="match status" value="1"/>
</dbReference>
<dbReference type="InterPro" id="IPR033136">
    <property type="entry name" value="DNA_ligase_CS"/>
</dbReference>
<keyword evidence="11 14" id="KW-0234">DNA repair</keyword>
<evidence type="ECO:0000256" key="8">
    <source>
        <dbReference type="ARBA" id="ARBA00022833"/>
    </source>
</evidence>
<dbReference type="Gene3D" id="3.40.50.10190">
    <property type="entry name" value="BRCT domain"/>
    <property type="match status" value="1"/>
</dbReference>
<proteinExistence type="inferred from homology"/>
<feature type="binding site" evidence="14">
    <location>
        <position position="406"/>
    </location>
    <ligand>
        <name>Zn(2+)</name>
        <dbReference type="ChEBI" id="CHEBI:29105"/>
    </ligand>
</feature>
<keyword evidence="6 14" id="KW-0479">Metal-binding</keyword>
<dbReference type="Pfam" id="PF12826">
    <property type="entry name" value="HHH_2"/>
    <property type="match status" value="1"/>
</dbReference>
<dbReference type="Gene3D" id="1.10.150.20">
    <property type="entry name" value="5' to 3' exonuclease, C-terminal subdomain"/>
    <property type="match status" value="2"/>
</dbReference>
<dbReference type="RefSeq" id="WP_108372930.1">
    <property type="nucleotide sequence ID" value="NZ_CP028811.1"/>
</dbReference>
<dbReference type="InterPro" id="IPR041663">
    <property type="entry name" value="DisA/LigA_HHH"/>
</dbReference>
<evidence type="ECO:0000256" key="10">
    <source>
        <dbReference type="ARBA" id="ARBA00023027"/>
    </source>
</evidence>
<dbReference type="PIRSF" id="PIRSF001604">
    <property type="entry name" value="LigA"/>
    <property type="match status" value="1"/>
</dbReference>
<feature type="binding site" evidence="14">
    <location>
        <position position="427"/>
    </location>
    <ligand>
        <name>Zn(2+)</name>
        <dbReference type="ChEBI" id="CHEBI:29105"/>
    </ligand>
</feature>
<dbReference type="InterPro" id="IPR013839">
    <property type="entry name" value="DNAligase_adenylation"/>
</dbReference>
<keyword evidence="4 14" id="KW-0436">Ligase</keyword>
<evidence type="ECO:0000256" key="13">
    <source>
        <dbReference type="ARBA" id="ARBA00060881"/>
    </source>
</evidence>
<feature type="binding site" evidence="14">
    <location>
        <position position="309"/>
    </location>
    <ligand>
        <name>NAD(+)</name>
        <dbReference type="ChEBI" id="CHEBI:57540"/>
    </ligand>
</feature>
<feature type="binding site" evidence="14">
    <location>
        <position position="111"/>
    </location>
    <ligand>
        <name>NAD(+)</name>
        <dbReference type="ChEBI" id="CHEBI:57540"/>
    </ligand>
</feature>
<dbReference type="InterPro" id="IPR013840">
    <property type="entry name" value="DNAligase_N"/>
</dbReference>
<dbReference type="GO" id="GO:0003911">
    <property type="term" value="F:DNA ligase (NAD+) activity"/>
    <property type="evidence" value="ECO:0007669"/>
    <property type="project" value="UniProtKB-UniRule"/>
</dbReference>
<comment type="function">
    <text evidence="1 14">DNA ligase that catalyzes the formation of phosphodiester linkages between 5'-phosphoryl and 3'-hydroxyl groups in double-stranded DNA using NAD as a coenzyme and as the energy source for the reaction. It is essential for DNA replication and repair of damaged DNA.</text>
</comment>
<dbReference type="KEGG" id="fmg:HYN48_14360"/>
<dbReference type="NCBIfam" id="NF005932">
    <property type="entry name" value="PRK07956.1"/>
    <property type="match status" value="1"/>
</dbReference>
<feature type="binding site" evidence="14">
    <location>
        <begin position="80"/>
        <end position="81"/>
    </location>
    <ligand>
        <name>NAD(+)</name>
        <dbReference type="ChEBI" id="CHEBI:57540"/>
    </ligand>
</feature>
<protein>
    <recommendedName>
        <fullName evidence="3 14">DNA ligase</fullName>
        <ecNumber evidence="2 14">6.5.1.2</ecNumber>
    </recommendedName>
    <alternativeName>
        <fullName evidence="14">Polydeoxyribonucleotide synthase [NAD(+)]</fullName>
    </alternativeName>
</protein>
<evidence type="ECO:0000256" key="9">
    <source>
        <dbReference type="ARBA" id="ARBA00022842"/>
    </source>
</evidence>
<feature type="binding site" evidence="14">
    <location>
        <begin position="31"/>
        <end position="35"/>
    </location>
    <ligand>
        <name>NAD(+)</name>
        <dbReference type="ChEBI" id="CHEBI:57540"/>
    </ligand>
</feature>
<evidence type="ECO:0000256" key="7">
    <source>
        <dbReference type="ARBA" id="ARBA00022763"/>
    </source>
</evidence>
<dbReference type="EC" id="6.5.1.2" evidence="2 14"/>
<evidence type="ECO:0000256" key="12">
    <source>
        <dbReference type="ARBA" id="ARBA00034005"/>
    </source>
</evidence>
<reference evidence="16 17" key="1">
    <citation type="submission" date="2018-04" db="EMBL/GenBank/DDBJ databases">
        <title>Genome sequencing of Flavobacterium sp. HYN0048.</title>
        <authorList>
            <person name="Yi H."/>
            <person name="Baek C."/>
        </authorList>
    </citation>
    <scope>NUCLEOTIDE SEQUENCE [LARGE SCALE GENOMIC DNA]</scope>
    <source>
        <strain evidence="16 17">HYN0048</strain>
    </source>
</reference>
<dbReference type="AlphaFoldDB" id="A0A2S0RKD0"/>
<dbReference type="HAMAP" id="MF_01588">
    <property type="entry name" value="DNA_ligase_A"/>
    <property type="match status" value="1"/>
</dbReference>
<evidence type="ECO:0000256" key="6">
    <source>
        <dbReference type="ARBA" id="ARBA00022723"/>
    </source>
</evidence>
<feature type="binding site" evidence="14">
    <location>
        <position position="134"/>
    </location>
    <ligand>
        <name>NAD(+)</name>
        <dbReference type="ChEBI" id="CHEBI:57540"/>
    </ligand>
</feature>
<dbReference type="CDD" id="cd17748">
    <property type="entry name" value="BRCT_DNA_ligase_like"/>
    <property type="match status" value="1"/>
</dbReference>
<feature type="active site" description="N6-AMP-lysine intermediate" evidence="14">
    <location>
        <position position="113"/>
    </location>
</feature>
<evidence type="ECO:0000256" key="14">
    <source>
        <dbReference type="HAMAP-Rule" id="MF_01588"/>
    </source>
</evidence>
<keyword evidence="10 14" id="KW-0520">NAD</keyword>
<feature type="binding site" evidence="14">
    <location>
        <position position="170"/>
    </location>
    <ligand>
        <name>NAD(+)</name>
        <dbReference type="ChEBI" id="CHEBI:57540"/>
    </ligand>
</feature>
<comment type="catalytic activity">
    <reaction evidence="12 14">
        <text>NAD(+) + (deoxyribonucleotide)n-3'-hydroxyl + 5'-phospho-(deoxyribonucleotide)m = (deoxyribonucleotide)n+m + AMP + beta-nicotinamide D-nucleotide.</text>
        <dbReference type="EC" id="6.5.1.2"/>
    </reaction>
</comment>
<dbReference type="InterPro" id="IPR012340">
    <property type="entry name" value="NA-bd_OB-fold"/>
</dbReference>
<dbReference type="CDD" id="cd00114">
    <property type="entry name" value="LIGANc"/>
    <property type="match status" value="1"/>
</dbReference>
<dbReference type="OrthoDB" id="9759736at2"/>
<dbReference type="Pfam" id="PF00533">
    <property type="entry name" value="BRCT"/>
    <property type="match status" value="1"/>
</dbReference>
<dbReference type="InterPro" id="IPR001357">
    <property type="entry name" value="BRCT_dom"/>
</dbReference>
<keyword evidence="5 14" id="KW-0235">DNA replication</keyword>
<keyword evidence="9 14" id="KW-0460">Magnesium</keyword>
<evidence type="ECO:0000256" key="11">
    <source>
        <dbReference type="ARBA" id="ARBA00023204"/>
    </source>
</evidence>
<evidence type="ECO:0000313" key="17">
    <source>
        <dbReference type="Proteomes" id="UP000244193"/>
    </source>
</evidence>
<feature type="binding site" evidence="14">
    <location>
        <position position="421"/>
    </location>
    <ligand>
        <name>Zn(2+)</name>
        <dbReference type="ChEBI" id="CHEBI:29105"/>
    </ligand>
</feature>
<feature type="binding site" evidence="14">
    <location>
        <position position="285"/>
    </location>
    <ligand>
        <name>NAD(+)</name>
        <dbReference type="ChEBI" id="CHEBI:57540"/>
    </ligand>
</feature>
<dbReference type="SUPFAM" id="SSF56091">
    <property type="entry name" value="DNA ligase/mRNA capping enzyme, catalytic domain"/>
    <property type="match status" value="1"/>
</dbReference>
<dbReference type="GO" id="GO:0005829">
    <property type="term" value="C:cytosol"/>
    <property type="evidence" value="ECO:0007669"/>
    <property type="project" value="TreeGrafter"/>
</dbReference>
<comment type="cofactor">
    <cofactor evidence="14">
        <name>Mg(2+)</name>
        <dbReference type="ChEBI" id="CHEBI:18420"/>
    </cofactor>
    <cofactor evidence="14">
        <name>Mn(2+)</name>
        <dbReference type="ChEBI" id="CHEBI:29035"/>
    </cofactor>
</comment>
<evidence type="ECO:0000256" key="4">
    <source>
        <dbReference type="ARBA" id="ARBA00022598"/>
    </source>
</evidence>
<dbReference type="FunFam" id="1.10.287.610:FF:000002">
    <property type="entry name" value="DNA ligase"/>
    <property type="match status" value="1"/>
</dbReference>
<dbReference type="InterPro" id="IPR004150">
    <property type="entry name" value="NAD_DNA_ligase_OB"/>
</dbReference>
<feature type="binding site" evidence="14">
    <location>
        <position position="403"/>
    </location>
    <ligand>
        <name>Zn(2+)</name>
        <dbReference type="ChEBI" id="CHEBI:29105"/>
    </ligand>
</feature>
<dbReference type="FunFam" id="3.30.470.30:FF:000001">
    <property type="entry name" value="DNA ligase"/>
    <property type="match status" value="1"/>
</dbReference>
<dbReference type="PANTHER" id="PTHR23389:SF9">
    <property type="entry name" value="DNA LIGASE"/>
    <property type="match status" value="1"/>
</dbReference>
<keyword evidence="7 14" id="KW-0227">DNA damage</keyword>
<dbReference type="FunFam" id="2.40.50.140:FF:000012">
    <property type="entry name" value="DNA ligase"/>
    <property type="match status" value="1"/>
</dbReference>
<dbReference type="Gene3D" id="3.30.470.30">
    <property type="entry name" value="DNA ligase/mRNA capping enzyme"/>
    <property type="match status" value="1"/>
</dbReference>
<organism evidence="16 17">
    <name type="scientific">Flavobacterium magnum</name>
    <dbReference type="NCBI Taxonomy" id="2162713"/>
    <lineage>
        <taxon>Bacteria</taxon>
        <taxon>Pseudomonadati</taxon>
        <taxon>Bacteroidota</taxon>
        <taxon>Flavobacteriia</taxon>
        <taxon>Flavobacteriales</taxon>
        <taxon>Flavobacteriaceae</taxon>
        <taxon>Flavobacterium</taxon>
    </lineage>
</organism>
<keyword evidence="8 14" id="KW-0862">Zinc</keyword>